<evidence type="ECO:0000313" key="2">
    <source>
        <dbReference type="Proteomes" id="UP000001937"/>
    </source>
</evidence>
<organism evidence="1 2">
    <name type="scientific">Frankia casuarinae (strain DSM 45818 / CECT 9043 / HFP020203 / CcI3)</name>
    <dbReference type="NCBI Taxonomy" id="106370"/>
    <lineage>
        <taxon>Bacteria</taxon>
        <taxon>Bacillati</taxon>
        <taxon>Actinomycetota</taxon>
        <taxon>Actinomycetes</taxon>
        <taxon>Frankiales</taxon>
        <taxon>Frankiaceae</taxon>
        <taxon>Frankia</taxon>
    </lineage>
</organism>
<gene>
    <name evidence="1" type="ordered locus">Francci3_2730</name>
</gene>
<name>Q2J9F2_FRACC</name>
<evidence type="ECO:0000313" key="1">
    <source>
        <dbReference type="EMBL" id="ABD12090.1"/>
    </source>
</evidence>
<dbReference type="Proteomes" id="UP000001937">
    <property type="component" value="Chromosome"/>
</dbReference>
<protein>
    <submittedName>
        <fullName evidence="1">Uncharacterized protein</fullName>
    </submittedName>
</protein>
<dbReference type="HOGENOM" id="CLU_2034647_0_0_11"/>
<dbReference type="KEGG" id="fra:Francci3_2730"/>
<keyword evidence="2" id="KW-1185">Reference proteome</keyword>
<sequence>MPPTNQPLPREFIHIPERTNTSDLVLSLTGGVSDLEAALRDYVITDALVVNEGWARSRALRPCPTSTTFWRGRVAASGADGSRRLVRTGRGVWCGRVAAGGRGSRGTTMSRPGPPWVMLVN</sequence>
<dbReference type="AlphaFoldDB" id="Q2J9F2"/>
<accession>Q2J9F2</accession>
<dbReference type="STRING" id="106370.Francci3_2730"/>
<proteinExistence type="predicted"/>
<reference evidence="1 2" key="1">
    <citation type="journal article" date="2007" name="Genome Res.">
        <title>Genome characteristics of facultatively symbiotic Frankia sp. strains reflect host range and host plant biogeography.</title>
        <authorList>
            <person name="Normand P."/>
            <person name="Lapierre P."/>
            <person name="Tisa L.S."/>
            <person name="Gogarten J.P."/>
            <person name="Alloisio N."/>
            <person name="Bagnarol E."/>
            <person name="Bassi C.A."/>
            <person name="Berry A.M."/>
            <person name="Bickhart D.M."/>
            <person name="Choisne N."/>
            <person name="Couloux A."/>
            <person name="Cournoyer B."/>
            <person name="Cruveiller S."/>
            <person name="Daubin V."/>
            <person name="Demange N."/>
            <person name="Francino M.P."/>
            <person name="Goltsman E."/>
            <person name="Huang Y."/>
            <person name="Kopp O.R."/>
            <person name="Labarre L."/>
            <person name="Lapidus A."/>
            <person name="Lavire C."/>
            <person name="Marechal J."/>
            <person name="Martinez M."/>
            <person name="Mastronunzio J.E."/>
            <person name="Mullin B.C."/>
            <person name="Niemann J."/>
            <person name="Pujic P."/>
            <person name="Rawnsley T."/>
            <person name="Rouy Z."/>
            <person name="Schenowitz C."/>
            <person name="Sellstedt A."/>
            <person name="Tavares F."/>
            <person name="Tomkins J.P."/>
            <person name="Vallenet D."/>
            <person name="Valverde C."/>
            <person name="Wall L.G."/>
            <person name="Wang Y."/>
            <person name="Medigue C."/>
            <person name="Benson D.R."/>
        </authorList>
    </citation>
    <scope>NUCLEOTIDE SEQUENCE [LARGE SCALE GENOMIC DNA]</scope>
    <source>
        <strain evidence="2">DSM 45818 / CECT 9043 / CcI3</strain>
    </source>
</reference>
<dbReference type="EMBL" id="CP000249">
    <property type="protein sequence ID" value="ABD12090.1"/>
    <property type="molecule type" value="Genomic_DNA"/>
</dbReference>